<dbReference type="Proteomes" id="UP000183920">
    <property type="component" value="Unassembled WGS sequence"/>
</dbReference>
<evidence type="ECO:0000256" key="10">
    <source>
        <dbReference type="ARBA" id="ARBA00029447"/>
    </source>
</evidence>
<feature type="domain" description="Methyl-accepting transducer" evidence="13">
    <location>
        <begin position="269"/>
        <end position="498"/>
    </location>
</feature>
<dbReference type="Gene3D" id="1.10.287.950">
    <property type="entry name" value="Methyl-accepting chemotaxis protein"/>
    <property type="match status" value="1"/>
</dbReference>
<dbReference type="Pfam" id="PF00015">
    <property type="entry name" value="MCPsignal"/>
    <property type="match status" value="1"/>
</dbReference>
<dbReference type="PROSITE" id="PS50111">
    <property type="entry name" value="CHEMOTAXIS_TRANSDUC_2"/>
    <property type="match status" value="1"/>
</dbReference>
<dbReference type="InterPro" id="IPR051310">
    <property type="entry name" value="MCP_chemotaxis"/>
</dbReference>
<comment type="similarity">
    <text evidence="10">Belongs to the methyl-accepting chemotaxis (MCP) protein family.</text>
</comment>
<evidence type="ECO:0000256" key="9">
    <source>
        <dbReference type="ARBA" id="ARBA00023224"/>
    </source>
</evidence>
<dbReference type="PROSITE" id="PS50885">
    <property type="entry name" value="HAMP"/>
    <property type="match status" value="1"/>
</dbReference>
<keyword evidence="5" id="KW-0997">Cell inner membrane</keyword>
<dbReference type="PANTHER" id="PTHR43531:SF14">
    <property type="entry name" value="METHYL-ACCEPTING CHEMOTAXIS PROTEIN I-RELATED"/>
    <property type="match status" value="1"/>
</dbReference>
<evidence type="ECO:0000256" key="2">
    <source>
        <dbReference type="ARBA" id="ARBA00022475"/>
    </source>
</evidence>
<evidence type="ECO:0000256" key="11">
    <source>
        <dbReference type="PROSITE-ProRule" id="PRU00284"/>
    </source>
</evidence>
<dbReference type="SMART" id="SM00304">
    <property type="entry name" value="HAMP"/>
    <property type="match status" value="1"/>
</dbReference>
<evidence type="ECO:0000256" key="4">
    <source>
        <dbReference type="ARBA" id="ARBA00022500"/>
    </source>
</evidence>
<gene>
    <name evidence="15" type="primary">trg_2</name>
    <name evidence="15" type="ORF">BN1804_01214</name>
</gene>
<accession>A0A0G4Q565</accession>
<organism evidence="15 16">
    <name type="scientific">Proteus penneri</name>
    <dbReference type="NCBI Taxonomy" id="102862"/>
    <lineage>
        <taxon>Bacteria</taxon>
        <taxon>Pseudomonadati</taxon>
        <taxon>Pseudomonadota</taxon>
        <taxon>Gammaproteobacteria</taxon>
        <taxon>Enterobacterales</taxon>
        <taxon>Morganellaceae</taxon>
        <taxon>Proteus</taxon>
    </lineage>
</organism>
<feature type="transmembrane region" description="Helical" evidence="12">
    <location>
        <begin position="12"/>
        <end position="33"/>
    </location>
</feature>
<evidence type="ECO:0000256" key="8">
    <source>
        <dbReference type="ARBA" id="ARBA00023136"/>
    </source>
</evidence>
<evidence type="ECO:0000259" key="13">
    <source>
        <dbReference type="PROSITE" id="PS50111"/>
    </source>
</evidence>
<feature type="domain" description="HAMP" evidence="14">
    <location>
        <begin position="212"/>
        <end position="264"/>
    </location>
</feature>
<dbReference type="SMART" id="SM00283">
    <property type="entry name" value="MA"/>
    <property type="match status" value="1"/>
</dbReference>
<keyword evidence="3" id="KW-0488">Methylation</keyword>
<dbReference type="GO" id="GO:0006935">
    <property type="term" value="P:chemotaxis"/>
    <property type="evidence" value="ECO:0007669"/>
    <property type="project" value="UniProtKB-KW"/>
</dbReference>
<dbReference type="GO" id="GO:0004888">
    <property type="term" value="F:transmembrane signaling receptor activity"/>
    <property type="evidence" value="ECO:0007669"/>
    <property type="project" value="InterPro"/>
</dbReference>
<evidence type="ECO:0000259" key="14">
    <source>
        <dbReference type="PROSITE" id="PS50885"/>
    </source>
</evidence>
<dbReference type="CDD" id="cd11386">
    <property type="entry name" value="MCP_signal"/>
    <property type="match status" value="1"/>
</dbReference>
<sequence>MQKLRNITIRLMMIIILGTLCVLFGSVSFYSAWSLSKISEGNQSDNKIIKQMAALSMGNDQYFRFTSRLNRLVEEKAKGKDVDFTQAQLAMENMEKQIAYMKSVSPGPMDAKVSKELMDIWQALFEQGVKKQMELALNGTIEQYEHHAKNVTPALSRELGNVSENFNNVVNIKIDSTIKEVNELIEVTQIVIIISAILGGCILILTDRYLVVMLQKPLESIRQHFVKITEGDLSQPLEPFGNNCAGRLIPLLNDMQNSLHDAVSTIRMGSDNIYRGASEIARGNNDLASRTEEQAKALEQTAASMEEITAAVNQNMKHAYQARELAEVASVTVEKGNELAESVVTTMDGISNSSSQIADIINVINNIAFQTNILALNASVEAARAGAHGRGFMVVANEVRNLAGDSAKAAKEIEALIADSTTRVKKGARLVSDMEKMMEDILTGVKQVTSIMKEITIASEEQSKGIGQVSVAITQMDGVTQQNASLVEQVSAAAISLERQTEELQLSVQKFNFVHR</sequence>
<dbReference type="Pfam" id="PF02203">
    <property type="entry name" value="TarH"/>
    <property type="match status" value="1"/>
</dbReference>
<keyword evidence="2" id="KW-1003">Cell membrane</keyword>
<dbReference type="InterPro" id="IPR004089">
    <property type="entry name" value="MCPsignal_dom"/>
</dbReference>
<dbReference type="InterPro" id="IPR003660">
    <property type="entry name" value="HAMP_dom"/>
</dbReference>
<evidence type="ECO:0000256" key="6">
    <source>
        <dbReference type="ARBA" id="ARBA00022692"/>
    </source>
</evidence>
<dbReference type="RefSeq" id="WP_072063339.1">
    <property type="nucleotide sequence ID" value="NZ_CVRY01000002.1"/>
</dbReference>
<keyword evidence="9 11" id="KW-0807">Transducer</keyword>
<evidence type="ECO:0000313" key="16">
    <source>
        <dbReference type="Proteomes" id="UP000183920"/>
    </source>
</evidence>
<evidence type="ECO:0000256" key="1">
    <source>
        <dbReference type="ARBA" id="ARBA00004429"/>
    </source>
</evidence>
<comment type="subcellular location">
    <subcellularLocation>
        <location evidence="1">Cell inner membrane</location>
        <topology evidence="1">Multi-pass membrane protein</topology>
    </subcellularLocation>
</comment>
<keyword evidence="6 12" id="KW-0812">Transmembrane</keyword>
<keyword evidence="7 12" id="KW-1133">Transmembrane helix</keyword>
<reference evidence="16" key="1">
    <citation type="submission" date="2015-06" db="EMBL/GenBank/DDBJ databases">
        <authorList>
            <person name="Urmite Genomes"/>
        </authorList>
    </citation>
    <scope>NUCLEOTIDE SEQUENCE [LARGE SCALE GENOMIC DNA]</scope>
    <source>
        <strain evidence="16">CSUR P1867</strain>
    </source>
</reference>
<dbReference type="FunFam" id="1.10.287.950:FF:000001">
    <property type="entry name" value="Methyl-accepting chemotaxis sensory transducer"/>
    <property type="match status" value="1"/>
</dbReference>
<dbReference type="InterPro" id="IPR003122">
    <property type="entry name" value="Tar_rcpt_lig-bd"/>
</dbReference>
<evidence type="ECO:0000256" key="3">
    <source>
        <dbReference type="ARBA" id="ARBA00022481"/>
    </source>
</evidence>
<dbReference type="SUPFAM" id="SSF58104">
    <property type="entry name" value="Methyl-accepting chemotaxis protein (MCP) signaling domain"/>
    <property type="match status" value="1"/>
</dbReference>
<proteinExistence type="inferred from homology"/>
<evidence type="ECO:0000256" key="7">
    <source>
        <dbReference type="ARBA" id="ARBA00022989"/>
    </source>
</evidence>
<dbReference type="PRINTS" id="PR00260">
    <property type="entry name" value="CHEMTRNSDUCR"/>
</dbReference>
<dbReference type="EMBL" id="CVRY01000002">
    <property type="protein sequence ID" value="CRL60960.1"/>
    <property type="molecule type" value="Genomic_DNA"/>
</dbReference>
<evidence type="ECO:0000256" key="12">
    <source>
        <dbReference type="SAM" id="Phobius"/>
    </source>
</evidence>
<keyword evidence="8 12" id="KW-0472">Membrane</keyword>
<evidence type="ECO:0000256" key="5">
    <source>
        <dbReference type="ARBA" id="ARBA00022519"/>
    </source>
</evidence>
<dbReference type="AlphaFoldDB" id="A0A0G4Q565"/>
<keyword evidence="4" id="KW-0145">Chemotaxis</keyword>
<dbReference type="Pfam" id="PF00672">
    <property type="entry name" value="HAMP"/>
    <property type="match status" value="1"/>
</dbReference>
<dbReference type="PANTHER" id="PTHR43531">
    <property type="entry name" value="PROTEIN ICFG"/>
    <property type="match status" value="1"/>
</dbReference>
<protein>
    <submittedName>
        <fullName evidence="15">Methyl-accepting chemotaxis protein III</fullName>
    </submittedName>
</protein>
<dbReference type="GO" id="GO:0007165">
    <property type="term" value="P:signal transduction"/>
    <property type="evidence" value="ECO:0007669"/>
    <property type="project" value="UniProtKB-KW"/>
</dbReference>
<evidence type="ECO:0000313" key="15">
    <source>
        <dbReference type="EMBL" id="CRL60960.1"/>
    </source>
</evidence>
<dbReference type="GO" id="GO:0005886">
    <property type="term" value="C:plasma membrane"/>
    <property type="evidence" value="ECO:0007669"/>
    <property type="project" value="UniProtKB-SubCell"/>
</dbReference>
<dbReference type="InterPro" id="IPR004090">
    <property type="entry name" value="Chemotax_Me-accpt_rcpt"/>
</dbReference>
<name>A0A0G4Q565_9GAMM</name>